<dbReference type="Pfam" id="PF08332">
    <property type="entry name" value="CaMKII_AD"/>
    <property type="match status" value="2"/>
</dbReference>
<comment type="caution">
    <text evidence="2">The sequence shown here is derived from an EMBL/GenBank/DDBJ whole genome shotgun (WGS) entry which is preliminary data.</text>
</comment>
<dbReference type="AlphaFoldDB" id="A0AAD9UEQ8"/>
<evidence type="ECO:0000313" key="3">
    <source>
        <dbReference type="Proteomes" id="UP001209878"/>
    </source>
</evidence>
<feature type="domain" description="Calcium/calmodulin-dependent protein kinase II association-domain" evidence="1">
    <location>
        <begin position="11"/>
        <end position="112"/>
    </location>
</feature>
<gene>
    <name evidence="2" type="ORF">NP493_195g08041</name>
</gene>
<dbReference type="GO" id="GO:0005516">
    <property type="term" value="F:calmodulin binding"/>
    <property type="evidence" value="ECO:0007669"/>
    <property type="project" value="InterPro"/>
</dbReference>
<proteinExistence type="predicted"/>
<dbReference type="InterPro" id="IPR032710">
    <property type="entry name" value="NTF2-like_dom_sf"/>
</dbReference>
<keyword evidence="3" id="KW-1185">Reference proteome</keyword>
<dbReference type="GO" id="GO:0004683">
    <property type="term" value="F:calcium/calmodulin-dependent protein kinase activity"/>
    <property type="evidence" value="ECO:0007669"/>
    <property type="project" value="InterPro"/>
</dbReference>
<dbReference type="Proteomes" id="UP001209878">
    <property type="component" value="Unassembled WGS sequence"/>
</dbReference>
<accession>A0AAD9UEQ8</accession>
<name>A0AAD9UEQ8_RIDPI</name>
<evidence type="ECO:0000313" key="2">
    <source>
        <dbReference type="EMBL" id="KAK2186606.1"/>
    </source>
</evidence>
<sequence>MAPLDASGSRKLEVIKMTEQLIVAITSGDYETYRKFVDPQLTSFEPEARGNLIEGMDFHKFYFDNAKVKKNKVTNTSILNPRVYLLGDDAACIAYVRLTQCIDGQNDLKDGDSETGTSEVSSTLTGLPWDGLAYTVHSEETRVWHRKEGKWQNVHLHRSGDPAIPTKATSN</sequence>
<reference evidence="2" key="1">
    <citation type="journal article" date="2023" name="Mol. Biol. Evol.">
        <title>Third-Generation Sequencing Reveals the Adaptive Role of the Epigenome in Three Deep-Sea Polychaetes.</title>
        <authorList>
            <person name="Perez M."/>
            <person name="Aroh O."/>
            <person name="Sun Y."/>
            <person name="Lan Y."/>
            <person name="Juniper S.K."/>
            <person name="Young C.R."/>
            <person name="Angers B."/>
            <person name="Qian P.Y."/>
        </authorList>
    </citation>
    <scope>NUCLEOTIDE SEQUENCE</scope>
    <source>
        <strain evidence="2">R07B-5</strain>
    </source>
</reference>
<feature type="domain" description="Calcium/calmodulin-dependent protein kinase II association-domain" evidence="1">
    <location>
        <begin position="129"/>
        <end position="162"/>
    </location>
</feature>
<dbReference type="EMBL" id="JAODUO010000195">
    <property type="protein sequence ID" value="KAK2186606.1"/>
    <property type="molecule type" value="Genomic_DNA"/>
</dbReference>
<protein>
    <recommendedName>
        <fullName evidence="1">Calcium/calmodulin-dependent protein kinase II association-domain domain-containing protein</fullName>
    </recommendedName>
</protein>
<organism evidence="2 3">
    <name type="scientific">Ridgeia piscesae</name>
    <name type="common">Tubeworm</name>
    <dbReference type="NCBI Taxonomy" id="27915"/>
    <lineage>
        <taxon>Eukaryota</taxon>
        <taxon>Metazoa</taxon>
        <taxon>Spiralia</taxon>
        <taxon>Lophotrochozoa</taxon>
        <taxon>Annelida</taxon>
        <taxon>Polychaeta</taxon>
        <taxon>Sedentaria</taxon>
        <taxon>Canalipalpata</taxon>
        <taxon>Sabellida</taxon>
        <taxon>Siboglinidae</taxon>
        <taxon>Ridgeia</taxon>
    </lineage>
</organism>
<dbReference type="Gene3D" id="3.10.450.50">
    <property type="match status" value="2"/>
</dbReference>
<evidence type="ECO:0000259" key="1">
    <source>
        <dbReference type="Pfam" id="PF08332"/>
    </source>
</evidence>
<dbReference type="InterPro" id="IPR013543">
    <property type="entry name" value="Ca/CaM-dep_prot_kinase-assoc"/>
</dbReference>
<dbReference type="SUPFAM" id="SSF54427">
    <property type="entry name" value="NTF2-like"/>
    <property type="match status" value="1"/>
</dbReference>